<dbReference type="PROSITE" id="PS51729">
    <property type="entry name" value="GNAT_YJDJ"/>
    <property type="match status" value="1"/>
</dbReference>
<dbReference type="Gene3D" id="3.40.630.30">
    <property type="match status" value="1"/>
</dbReference>
<dbReference type="AlphaFoldDB" id="A0A916YIL9"/>
<reference evidence="2" key="2">
    <citation type="submission" date="2020-09" db="EMBL/GenBank/DDBJ databases">
        <authorList>
            <person name="Sun Q."/>
            <person name="Zhou Y."/>
        </authorList>
    </citation>
    <scope>NUCLEOTIDE SEQUENCE</scope>
    <source>
        <strain evidence="2">CGMCC 1.15152</strain>
    </source>
</reference>
<dbReference type="Proteomes" id="UP000633205">
    <property type="component" value="Unassembled WGS sequence"/>
</dbReference>
<organism evidence="2 3">
    <name type="scientific">Microbacterium faecale</name>
    <dbReference type="NCBI Taxonomy" id="1804630"/>
    <lineage>
        <taxon>Bacteria</taxon>
        <taxon>Bacillati</taxon>
        <taxon>Actinomycetota</taxon>
        <taxon>Actinomycetes</taxon>
        <taxon>Micrococcales</taxon>
        <taxon>Microbacteriaceae</taxon>
        <taxon>Microbacterium</taxon>
    </lineage>
</organism>
<protein>
    <recommendedName>
        <fullName evidence="1">N-acetyltransferase domain-containing protein</fullName>
    </recommendedName>
</protein>
<dbReference type="PANTHER" id="PTHR31435">
    <property type="entry name" value="PROTEIN NATD1"/>
    <property type="match status" value="1"/>
</dbReference>
<keyword evidence="3" id="KW-1185">Reference proteome</keyword>
<dbReference type="PANTHER" id="PTHR31435:SF9">
    <property type="entry name" value="PROTEIN NATD1"/>
    <property type="match status" value="1"/>
</dbReference>
<dbReference type="InterPro" id="IPR016181">
    <property type="entry name" value="Acyl_CoA_acyltransferase"/>
</dbReference>
<dbReference type="Pfam" id="PF14542">
    <property type="entry name" value="Acetyltransf_CG"/>
    <property type="match status" value="1"/>
</dbReference>
<evidence type="ECO:0000313" key="2">
    <source>
        <dbReference type="EMBL" id="GGD45900.1"/>
    </source>
</evidence>
<dbReference type="InterPro" id="IPR031165">
    <property type="entry name" value="GNAT_YJDJ"/>
</dbReference>
<sequence length="93" mass="10287">MTFTDAVEQSRFELRDAGELVSVLDYRINGDTIALTRAFTNPAKRGSGYAAIVTERAVDAIESAGEHRVSPVCWYVAEWFDAHPERAKLLADA</sequence>
<dbReference type="EMBL" id="BMHO01000002">
    <property type="protein sequence ID" value="GGD45900.1"/>
    <property type="molecule type" value="Genomic_DNA"/>
</dbReference>
<reference evidence="2" key="1">
    <citation type="journal article" date="2014" name="Int. J. Syst. Evol. Microbiol.">
        <title>Complete genome sequence of Corynebacterium casei LMG S-19264T (=DSM 44701T), isolated from a smear-ripened cheese.</title>
        <authorList>
            <consortium name="US DOE Joint Genome Institute (JGI-PGF)"/>
            <person name="Walter F."/>
            <person name="Albersmeier A."/>
            <person name="Kalinowski J."/>
            <person name="Ruckert C."/>
        </authorList>
    </citation>
    <scope>NUCLEOTIDE SEQUENCE</scope>
    <source>
        <strain evidence="2">CGMCC 1.15152</strain>
    </source>
</reference>
<accession>A0A916YIL9</accession>
<proteinExistence type="predicted"/>
<dbReference type="InterPro" id="IPR045057">
    <property type="entry name" value="Gcn5-rel_NAT"/>
</dbReference>
<evidence type="ECO:0000259" key="1">
    <source>
        <dbReference type="PROSITE" id="PS51729"/>
    </source>
</evidence>
<evidence type="ECO:0000313" key="3">
    <source>
        <dbReference type="Proteomes" id="UP000633205"/>
    </source>
</evidence>
<comment type="caution">
    <text evidence="2">The sequence shown here is derived from an EMBL/GenBank/DDBJ whole genome shotgun (WGS) entry which is preliminary data.</text>
</comment>
<dbReference type="SUPFAM" id="SSF55729">
    <property type="entry name" value="Acyl-CoA N-acyltransferases (Nat)"/>
    <property type="match status" value="1"/>
</dbReference>
<name>A0A916YIL9_9MICO</name>
<feature type="domain" description="N-acetyltransferase" evidence="1">
    <location>
        <begin position="4"/>
        <end position="91"/>
    </location>
</feature>
<gene>
    <name evidence="2" type="ORF">GCM10010915_29020</name>
</gene>